<evidence type="ECO:0000313" key="2">
    <source>
        <dbReference type="Proteomes" id="UP001403385"/>
    </source>
</evidence>
<reference evidence="1 2" key="1">
    <citation type="submission" date="2024-04" db="EMBL/GenBank/DDBJ databases">
        <title>Novel genus in family Flammeovirgaceae.</title>
        <authorList>
            <person name="Nguyen T.H."/>
            <person name="Vuong T.Q."/>
            <person name="Le H."/>
            <person name="Kim S.-G."/>
        </authorList>
    </citation>
    <scope>NUCLEOTIDE SEQUENCE [LARGE SCALE GENOMIC DNA]</scope>
    <source>
        <strain evidence="1 2">JCM 23209</strain>
    </source>
</reference>
<proteinExistence type="predicted"/>
<name>A0AAW9SB92_9BACT</name>
<gene>
    <name evidence="1" type="ORF">AAG747_14015</name>
</gene>
<protein>
    <submittedName>
        <fullName evidence="1">Uncharacterized protein</fullName>
    </submittedName>
</protein>
<dbReference type="RefSeq" id="WP_346821807.1">
    <property type="nucleotide sequence ID" value="NZ_JBDKWZ010000007.1"/>
</dbReference>
<dbReference type="EMBL" id="JBDKWZ010000007">
    <property type="protein sequence ID" value="MEN7549035.1"/>
    <property type="molecule type" value="Genomic_DNA"/>
</dbReference>
<evidence type="ECO:0000313" key="1">
    <source>
        <dbReference type="EMBL" id="MEN7549035.1"/>
    </source>
</evidence>
<dbReference type="AlphaFoldDB" id="A0AAW9SB92"/>
<accession>A0AAW9SB92</accession>
<dbReference type="Proteomes" id="UP001403385">
    <property type="component" value="Unassembled WGS sequence"/>
</dbReference>
<organism evidence="1 2">
    <name type="scientific">Rapidithrix thailandica</name>
    <dbReference type="NCBI Taxonomy" id="413964"/>
    <lineage>
        <taxon>Bacteria</taxon>
        <taxon>Pseudomonadati</taxon>
        <taxon>Bacteroidota</taxon>
        <taxon>Cytophagia</taxon>
        <taxon>Cytophagales</taxon>
        <taxon>Flammeovirgaceae</taxon>
        <taxon>Rapidithrix</taxon>
    </lineage>
</organism>
<comment type="caution">
    <text evidence="1">The sequence shown here is derived from an EMBL/GenBank/DDBJ whole genome shotgun (WGS) entry which is preliminary data.</text>
</comment>
<keyword evidence="2" id="KW-1185">Reference proteome</keyword>
<sequence>MAFLNKLKTVGTQTLRVSGEVRRLALPSNAIEAVLVFEADSTASDTQKAARWWSDGSEPNAGEGMLLGDHSVMELTHRQDLEAFRIIGIEPGKTHLVSITYYGF</sequence>